<comment type="caution">
    <text evidence="2">The sequence shown here is derived from an EMBL/GenBank/DDBJ whole genome shotgun (WGS) entry which is preliminary data.</text>
</comment>
<feature type="transmembrane region" description="Helical" evidence="1">
    <location>
        <begin position="67"/>
        <end position="87"/>
    </location>
</feature>
<keyword evidence="3" id="KW-1185">Reference proteome</keyword>
<protein>
    <submittedName>
        <fullName evidence="2">Putative effector of murein hydrolase</fullName>
    </submittedName>
</protein>
<keyword evidence="2" id="KW-0378">Hydrolase</keyword>
<gene>
    <name evidence="2" type="ORF">HNQ82_000277</name>
</gene>
<dbReference type="RefSeq" id="WP_183246517.1">
    <property type="nucleotide sequence ID" value="NZ_JACHES010000001.1"/>
</dbReference>
<organism evidence="2 3">
    <name type="scientific">Anoxybacillus tengchongensis</name>
    <dbReference type="NCBI Taxonomy" id="576944"/>
    <lineage>
        <taxon>Bacteria</taxon>
        <taxon>Bacillati</taxon>
        <taxon>Bacillota</taxon>
        <taxon>Bacilli</taxon>
        <taxon>Bacillales</taxon>
        <taxon>Anoxybacillaceae</taxon>
        <taxon>Anoxybacillus</taxon>
    </lineage>
</organism>
<dbReference type="AlphaFoldDB" id="A0A7W9YNJ7"/>
<feature type="transmembrane region" description="Helical" evidence="1">
    <location>
        <begin position="26"/>
        <end position="47"/>
    </location>
</feature>
<name>A0A7W9YNJ7_9BACL</name>
<evidence type="ECO:0000313" key="2">
    <source>
        <dbReference type="EMBL" id="MBB6175467.1"/>
    </source>
</evidence>
<keyword evidence="1" id="KW-1133">Transmembrane helix</keyword>
<evidence type="ECO:0000256" key="1">
    <source>
        <dbReference type="SAM" id="Phobius"/>
    </source>
</evidence>
<dbReference type="GO" id="GO:0016787">
    <property type="term" value="F:hydrolase activity"/>
    <property type="evidence" value="ECO:0007669"/>
    <property type="project" value="UniProtKB-KW"/>
</dbReference>
<keyword evidence="1" id="KW-0812">Transmembrane</keyword>
<dbReference type="EMBL" id="JACHES010000001">
    <property type="protein sequence ID" value="MBB6175467.1"/>
    <property type="molecule type" value="Genomic_DNA"/>
</dbReference>
<reference evidence="2 3" key="1">
    <citation type="submission" date="2020-08" db="EMBL/GenBank/DDBJ databases">
        <title>Genomic Encyclopedia of Type Strains, Phase IV (KMG-IV): sequencing the most valuable type-strain genomes for metagenomic binning, comparative biology and taxonomic classification.</title>
        <authorList>
            <person name="Goeker M."/>
        </authorList>
    </citation>
    <scope>NUCLEOTIDE SEQUENCE [LARGE SCALE GENOMIC DNA]</scope>
    <source>
        <strain evidence="2 3">DSM 23211</strain>
    </source>
</reference>
<accession>A0A7W9YNJ7</accession>
<keyword evidence="1" id="KW-0472">Membrane</keyword>
<proteinExistence type="predicted"/>
<evidence type="ECO:0000313" key="3">
    <source>
        <dbReference type="Proteomes" id="UP000523528"/>
    </source>
</evidence>
<sequence length="90" mass="10294">MSSRFFFGLLFIFVFGRMVEYHVETYILHPILQSAVLAIFVAVVFILSGKVSKRYDLLDKKVKMHIWLPSLIGALCIAIFLYEIGILPGK</sequence>
<dbReference type="Proteomes" id="UP000523528">
    <property type="component" value="Unassembled WGS sequence"/>
</dbReference>